<dbReference type="Proteomes" id="UP001060150">
    <property type="component" value="Chromosome"/>
</dbReference>
<dbReference type="RefSeq" id="WP_079047238.1">
    <property type="nucleotide sequence ID" value="NZ_CP102332.1"/>
</dbReference>
<keyword evidence="4" id="KW-1185">Reference proteome</keyword>
<feature type="region of interest" description="Disordered" evidence="1">
    <location>
        <begin position="132"/>
        <end position="151"/>
    </location>
</feature>
<proteinExistence type="predicted"/>
<sequence length="340" mass="35640">MAVTPAPRVALLGATGFVGSAVLRELAARPVRIRAVSRRPARIPDGARADVEVRAADLTEPGEMAAAVADADVVVLATLYSAATSTWRIEDGDSSAERVNVGLARDLVDALAARGAGPLPKVVFTGAASQVGPTDKEVLDGTEEDRPAGEYDRQKLAAERLLLDASARGVLRGTSLRLPTVFGYGPGSTARDRGIVSAMTRRALAGDPITMWHDGSVRRDLLYVEDLARAVVAGVDHTDALAGRHWLLGTGEGRPLGPVFQQVAVLVSDRTGKPPVPVVSVEPPAHAEAGDFASVTIDASAFRAATGWAPTTPFPEALRRTVAHLADEAERERRAPGGRP</sequence>
<dbReference type="PANTHER" id="PTHR43245">
    <property type="entry name" value="BIFUNCTIONAL POLYMYXIN RESISTANCE PROTEIN ARNA"/>
    <property type="match status" value="1"/>
</dbReference>
<dbReference type="InterPro" id="IPR036291">
    <property type="entry name" value="NAD(P)-bd_dom_sf"/>
</dbReference>
<evidence type="ECO:0000256" key="1">
    <source>
        <dbReference type="SAM" id="MobiDB-lite"/>
    </source>
</evidence>
<gene>
    <name evidence="3" type="ORF">NRO40_12715</name>
</gene>
<dbReference type="PANTHER" id="PTHR43245:SF13">
    <property type="entry name" value="UDP-D-APIOSE_UDP-D-XYLOSE SYNTHASE 2"/>
    <property type="match status" value="1"/>
</dbReference>
<dbReference type="EMBL" id="CP102332">
    <property type="protein sequence ID" value="UUS31608.1"/>
    <property type="molecule type" value="Genomic_DNA"/>
</dbReference>
<protein>
    <submittedName>
        <fullName evidence="3">NAD-dependent epimerase/dehydratase family protein</fullName>
    </submittedName>
</protein>
<dbReference type="InterPro" id="IPR050177">
    <property type="entry name" value="Lipid_A_modif_metabolic_enz"/>
</dbReference>
<feature type="domain" description="NAD-dependent epimerase/dehydratase" evidence="2">
    <location>
        <begin position="11"/>
        <end position="249"/>
    </location>
</feature>
<dbReference type="CDD" id="cd08946">
    <property type="entry name" value="SDR_e"/>
    <property type="match status" value="1"/>
</dbReference>
<organism evidence="3 4">
    <name type="scientific">Streptomyces changanensis</name>
    <dbReference type="NCBI Taxonomy" id="2964669"/>
    <lineage>
        <taxon>Bacteria</taxon>
        <taxon>Bacillati</taxon>
        <taxon>Actinomycetota</taxon>
        <taxon>Actinomycetes</taxon>
        <taxon>Kitasatosporales</taxon>
        <taxon>Streptomycetaceae</taxon>
        <taxon>Streptomyces</taxon>
    </lineage>
</organism>
<dbReference type="Pfam" id="PF01370">
    <property type="entry name" value="Epimerase"/>
    <property type="match status" value="1"/>
</dbReference>
<evidence type="ECO:0000313" key="3">
    <source>
        <dbReference type="EMBL" id="UUS31608.1"/>
    </source>
</evidence>
<reference evidence="3" key="1">
    <citation type="submission" date="2022-08" db="EMBL/GenBank/DDBJ databases">
        <title>Streptomyces changanensis sp. nov., an actinomycete isolated from soil.</title>
        <authorList>
            <person name="Wu H."/>
            <person name="Han L."/>
        </authorList>
    </citation>
    <scope>NUCLEOTIDE SEQUENCE</scope>
    <source>
        <strain evidence="3">HL-66</strain>
    </source>
</reference>
<dbReference type="Gene3D" id="3.40.50.720">
    <property type="entry name" value="NAD(P)-binding Rossmann-like Domain"/>
    <property type="match status" value="1"/>
</dbReference>
<dbReference type="InterPro" id="IPR001509">
    <property type="entry name" value="Epimerase_deHydtase"/>
</dbReference>
<evidence type="ECO:0000313" key="4">
    <source>
        <dbReference type="Proteomes" id="UP001060150"/>
    </source>
</evidence>
<accession>A0ABY5N6S0</accession>
<dbReference type="SUPFAM" id="SSF51735">
    <property type="entry name" value="NAD(P)-binding Rossmann-fold domains"/>
    <property type="match status" value="1"/>
</dbReference>
<feature type="compositionally biased region" description="Basic and acidic residues" evidence="1">
    <location>
        <begin position="134"/>
        <end position="151"/>
    </location>
</feature>
<evidence type="ECO:0000259" key="2">
    <source>
        <dbReference type="Pfam" id="PF01370"/>
    </source>
</evidence>
<name>A0ABY5N6S0_9ACTN</name>